<protein>
    <recommendedName>
        <fullName evidence="4">DUF2927 domain-containing protein</fullName>
    </recommendedName>
</protein>
<evidence type="ECO:0008006" key="4">
    <source>
        <dbReference type="Google" id="ProtNLM"/>
    </source>
</evidence>
<dbReference type="Proteomes" id="UP000048984">
    <property type="component" value="Unassembled WGS sequence"/>
</dbReference>
<evidence type="ECO:0000313" key="3">
    <source>
        <dbReference type="Proteomes" id="UP000048984"/>
    </source>
</evidence>
<reference evidence="2 3" key="2">
    <citation type="submission" date="2015-10" db="EMBL/GenBank/DDBJ databases">
        <title>Draft Genome Sequence of Prosthecomicrobium hirschii ATCC 27832.</title>
        <authorList>
            <person name="Daniel J."/>
            <person name="Givan S.A."/>
            <person name="Brun Y.V."/>
            <person name="Brown P.J."/>
        </authorList>
    </citation>
    <scope>NUCLEOTIDE SEQUENCE [LARGE SCALE GENOMIC DNA]</scope>
    <source>
        <strain evidence="2 3">16</strain>
    </source>
</reference>
<keyword evidence="3" id="KW-1185">Reference proteome</keyword>
<evidence type="ECO:0000313" key="2">
    <source>
        <dbReference type="EMBL" id="KPL54307.1"/>
    </source>
</evidence>
<dbReference type="STRING" id="665126.ABB55_20560"/>
<dbReference type="AlphaFoldDB" id="A0A0P6VR66"/>
<organism evidence="2 3">
    <name type="scientific">Prosthecodimorpha hirschii</name>
    <dbReference type="NCBI Taxonomy" id="665126"/>
    <lineage>
        <taxon>Bacteria</taxon>
        <taxon>Pseudomonadati</taxon>
        <taxon>Pseudomonadota</taxon>
        <taxon>Alphaproteobacteria</taxon>
        <taxon>Hyphomicrobiales</taxon>
        <taxon>Ancalomicrobiaceae</taxon>
        <taxon>Prosthecodimorpha</taxon>
    </lineage>
</organism>
<accession>A0A0P6VR66</accession>
<keyword evidence="1" id="KW-0732">Signal</keyword>
<gene>
    <name evidence="2" type="ORF">ABB55_20560</name>
</gene>
<reference evidence="2 3" key="1">
    <citation type="submission" date="2015-09" db="EMBL/GenBank/DDBJ databases">
        <authorList>
            <person name="Jackson K.R."/>
            <person name="Lunt B.L."/>
            <person name="Fisher J.N.B."/>
            <person name="Gardner A.V."/>
            <person name="Bailey M.E."/>
            <person name="Deus L.M."/>
            <person name="Earl A.S."/>
            <person name="Gibby P.D."/>
            <person name="Hartmann K.A."/>
            <person name="Liu J.E."/>
            <person name="Manci A.M."/>
            <person name="Nielsen D.A."/>
            <person name="Solomon M.B."/>
            <person name="Breakwell D.P."/>
            <person name="Burnett S.H."/>
            <person name="Grose J.H."/>
        </authorList>
    </citation>
    <scope>NUCLEOTIDE SEQUENCE [LARGE SCALE GENOMIC DNA]</scope>
    <source>
        <strain evidence="2 3">16</strain>
    </source>
</reference>
<proteinExistence type="predicted"/>
<dbReference type="Pfam" id="PF11150">
    <property type="entry name" value="DUF2927"/>
    <property type="match status" value="1"/>
</dbReference>
<feature type="signal peptide" evidence="1">
    <location>
        <begin position="1"/>
        <end position="25"/>
    </location>
</feature>
<sequence length="270" mass="29523">MLLCLRLAGLLLVGSIAAGAVTASAAVHQPKPRSYSDAELIDGFDKTVFGVESAGRGSGDEARQVKKWAGPVAYRIVNLSRTDRVVAAETFIAGLNRTVRNLRLEPAPSGSRGPGLLLFLVDRADYQALIRRTVTDRREAAFLVRQDCSAVTGGPKPHVLSQALVFVIADEGDDKFRHCLVEELTQSLGPVNDHASLADSIYNDDNAVDTFTVFDWFILNMLYDERVRPGMTRREARRVLGAVIQDGRARLAPLISEGWPDDPTLPRTAR</sequence>
<comment type="caution">
    <text evidence="2">The sequence shown here is derived from an EMBL/GenBank/DDBJ whole genome shotgun (WGS) entry which is preliminary data.</text>
</comment>
<name>A0A0P6VR66_9HYPH</name>
<feature type="chain" id="PRO_5006131713" description="DUF2927 domain-containing protein" evidence="1">
    <location>
        <begin position="26"/>
        <end position="270"/>
    </location>
</feature>
<dbReference type="RefSeq" id="WP_054360475.1">
    <property type="nucleotide sequence ID" value="NZ_LJYW01000001.1"/>
</dbReference>
<dbReference type="EMBL" id="LJYW01000001">
    <property type="protein sequence ID" value="KPL54307.1"/>
    <property type="molecule type" value="Genomic_DNA"/>
</dbReference>
<dbReference type="InterPro" id="IPR021323">
    <property type="entry name" value="DUF2927"/>
</dbReference>
<evidence type="ECO:0000256" key="1">
    <source>
        <dbReference type="SAM" id="SignalP"/>
    </source>
</evidence>